<dbReference type="Gene3D" id="3.40.50.360">
    <property type="match status" value="2"/>
</dbReference>
<keyword evidence="4" id="KW-1185">Reference proteome</keyword>
<organism evidence="3 4">
    <name type="scientific">Streptomyces roseirectus</name>
    <dbReference type="NCBI Taxonomy" id="2768066"/>
    <lineage>
        <taxon>Bacteria</taxon>
        <taxon>Bacillati</taxon>
        <taxon>Actinomycetota</taxon>
        <taxon>Actinomycetes</taxon>
        <taxon>Kitasatosporales</taxon>
        <taxon>Streptomycetaceae</taxon>
        <taxon>Streptomyces</taxon>
    </lineage>
</organism>
<proteinExistence type="predicted"/>
<dbReference type="InterPro" id="IPR005025">
    <property type="entry name" value="FMN_Rdtase-like_dom"/>
</dbReference>
<dbReference type="Proteomes" id="UP000516052">
    <property type="component" value="Chromosome"/>
</dbReference>
<dbReference type="InterPro" id="IPR029039">
    <property type="entry name" value="Flavoprotein-like_sf"/>
</dbReference>
<gene>
    <name evidence="3" type="ORF">IAG44_03750</name>
</gene>
<dbReference type="KEGG" id="sroi:IAG44_03750"/>
<reference evidence="3 4" key="1">
    <citation type="submission" date="2020-08" db="EMBL/GenBank/DDBJ databases">
        <title>A novel species.</title>
        <authorList>
            <person name="Gao J."/>
        </authorList>
    </citation>
    <scope>NUCLEOTIDE SEQUENCE [LARGE SCALE GENOMIC DNA]</scope>
    <source>
        <strain evidence="3 4">CRXT-G-22</strain>
    </source>
</reference>
<feature type="compositionally biased region" description="Pro residues" evidence="1">
    <location>
        <begin position="219"/>
        <end position="241"/>
    </location>
</feature>
<dbReference type="Pfam" id="PF03358">
    <property type="entry name" value="FMN_red"/>
    <property type="match status" value="2"/>
</dbReference>
<evidence type="ECO:0000313" key="3">
    <source>
        <dbReference type="EMBL" id="QNP68665.1"/>
    </source>
</evidence>
<dbReference type="GO" id="GO:0003955">
    <property type="term" value="F:NAD(P)H dehydrogenase (quinone) activity"/>
    <property type="evidence" value="ECO:0007669"/>
    <property type="project" value="TreeGrafter"/>
</dbReference>
<dbReference type="EMBL" id="CP060828">
    <property type="protein sequence ID" value="QNP68665.1"/>
    <property type="molecule type" value="Genomic_DNA"/>
</dbReference>
<dbReference type="GO" id="GO:0010181">
    <property type="term" value="F:FMN binding"/>
    <property type="evidence" value="ECO:0007669"/>
    <property type="project" value="InterPro"/>
</dbReference>
<dbReference type="RefSeq" id="WP_187745704.1">
    <property type="nucleotide sequence ID" value="NZ_CP060828.1"/>
</dbReference>
<dbReference type="PROSITE" id="PS50902">
    <property type="entry name" value="FLAVODOXIN_LIKE"/>
    <property type="match status" value="1"/>
</dbReference>
<feature type="region of interest" description="Disordered" evidence="1">
    <location>
        <begin position="436"/>
        <end position="463"/>
    </location>
</feature>
<evidence type="ECO:0000259" key="2">
    <source>
        <dbReference type="PROSITE" id="PS50902"/>
    </source>
</evidence>
<dbReference type="AlphaFoldDB" id="A0A7H0I799"/>
<dbReference type="PANTHER" id="PTHR30546:SF23">
    <property type="entry name" value="FLAVOPROTEIN-LIKE PROTEIN YCP4-RELATED"/>
    <property type="match status" value="1"/>
</dbReference>
<feature type="compositionally biased region" description="Pro residues" evidence="1">
    <location>
        <begin position="444"/>
        <end position="453"/>
    </location>
</feature>
<accession>A0A7H0I799</accession>
<dbReference type="GO" id="GO:0016020">
    <property type="term" value="C:membrane"/>
    <property type="evidence" value="ECO:0007669"/>
    <property type="project" value="TreeGrafter"/>
</dbReference>
<name>A0A7H0I799_9ACTN</name>
<dbReference type="SUPFAM" id="SSF52218">
    <property type="entry name" value="Flavoproteins"/>
    <property type="match status" value="2"/>
</dbReference>
<sequence>MSPTIAVIYHSRRGTVRALAALAAEGARETGAEVRLLRVADDAASAGDWPERIAEPEDVLHADGLVLAAPTYYGMVSSPFKRFLESTSPLWGQGLLADRVATCVTASTQRHGGREATLTSLHHTLTHWGCWVAGADPGDPVTLAAGGTPYGLVADNSKGMPGAAEQTAARALGRRLAELTARAHPEGRRLRGPAPEQRTVLATPGGLRGAGAVSGDLPPAAPPSTAPPPGTSAAPPGPGMPLRPVRLTVVYHGEDAATRILAQEAAAAARALGAGVRLRCVAREGASRDADWLGPRATPAGAEDIAWADAVLFGAPARLGALAAPLLEFIQSLAPTDTAPGPLWGKPAGGFTVVPTPHAGAETALLDLGHMLLHTGAVLVPPGYTDPSVEAAGGNPYGTSWSLTEGPLPTPEATAAAAHQGRRTVLAGDLLRRSPAMAPAPDLVTPPTPPGPVGPAASVGSTV</sequence>
<feature type="domain" description="Flavodoxin-like" evidence="2">
    <location>
        <begin position="5"/>
        <end position="177"/>
    </location>
</feature>
<protein>
    <submittedName>
        <fullName evidence="3">Flavodoxin family protein</fullName>
    </submittedName>
</protein>
<evidence type="ECO:0000256" key="1">
    <source>
        <dbReference type="SAM" id="MobiDB-lite"/>
    </source>
</evidence>
<dbReference type="PANTHER" id="PTHR30546">
    <property type="entry name" value="FLAVODOXIN-RELATED PROTEIN WRBA-RELATED"/>
    <property type="match status" value="1"/>
</dbReference>
<feature type="region of interest" description="Disordered" evidence="1">
    <location>
        <begin position="182"/>
        <end position="241"/>
    </location>
</feature>
<dbReference type="InterPro" id="IPR008254">
    <property type="entry name" value="Flavodoxin/NO_synth"/>
</dbReference>
<evidence type="ECO:0000313" key="4">
    <source>
        <dbReference type="Proteomes" id="UP000516052"/>
    </source>
</evidence>